<gene>
    <name evidence="1" type="ORF">BDV38DRAFT_244210</name>
</gene>
<dbReference type="RefSeq" id="XP_031914713.1">
    <property type="nucleotide sequence ID" value="XM_032054288.1"/>
</dbReference>
<reference evidence="1 2" key="1">
    <citation type="submission" date="2019-04" db="EMBL/GenBank/DDBJ databases">
        <title>Friends and foes A comparative genomics study of 23 Aspergillus species from section Flavi.</title>
        <authorList>
            <consortium name="DOE Joint Genome Institute"/>
            <person name="Kjaerbolling I."/>
            <person name="Vesth T."/>
            <person name="Frisvad J.C."/>
            <person name="Nybo J.L."/>
            <person name="Theobald S."/>
            <person name="Kildgaard S."/>
            <person name="Isbrandt T."/>
            <person name="Kuo A."/>
            <person name="Sato A."/>
            <person name="Lyhne E.K."/>
            <person name="Kogle M.E."/>
            <person name="Wiebenga A."/>
            <person name="Kun R.S."/>
            <person name="Lubbers R.J."/>
            <person name="Makela M.R."/>
            <person name="Barry K."/>
            <person name="Chovatia M."/>
            <person name="Clum A."/>
            <person name="Daum C."/>
            <person name="Haridas S."/>
            <person name="He G."/>
            <person name="LaButti K."/>
            <person name="Lipzen A."/>
            <person name="Mondo S."/>
            <person name="Riley R."/>
            <person name="Salamov A."/>
            <person name="Simmons B.A."/>
            <person name="Magnuson J.K."/>
            <person name="Henrissat B."/>
            <person name="Mortensen U.H."/>
            <person name="Larsen T.O."/>
            <person name="Devries R.P."/>
            <person name="Grigoriev I.V."/>
            <person name="Machida M."/>
            <person name="Baker S.E."/>
            <person name="Andersen M.R."/>
        </authorList>
    </citation>
    <scope>NUCLEOTIDE SEQUENCE [LARGE SCALE GENOMIC DNA]</scope>
    <source>
        <strain evidence="1 2">CBS 117625</strain>
    </source>
</reference>
<protein>
    <submittedName>
        <fullName evidence="1">Uncharacterized protein</fullName>
    </submittedName>
</protein>
<sequence length="85" mass="9820">MAIFAWIFEKLLFPTPEPVQALVHMAVSGTNPRGWKWRRIGDFTSSEHKQEIAKIFCSHPTSLRNQLTPTRKLAGLRFGIYHVTR</sequence>
<organism evidence="1 2">
    <name type="scientific">Aspergillus pseudotamarii</name>
    <dbReference type="NCBI Taxonomy" id="132259"/>
    <lineage>
        <taxon>Eukaryota</taxon>
        <taxon>Fungi</taxon>
        <taxon>Dikarya</taxon>
        <taxon>Ascomycota</taxon>
        <taxon>Pezizomycotina</taxon>
        <taxon>Eurotiomycetes</taxon>
        <taxon>Eurotiomycetidae</taxon>
        <taxon>Eurotiales</taxon>
        <taxon>Aspergillaceae</taxon>
        <taxon>Aspergillus</taxon>
        <taxon>Aspergillus subgen. Circumdati</taxon>
    </lineage>
</organism>
<proteinExistence type="predicted"/>
<dbReference type="AlphaFoldDB" id="A0A5N6SY23"/>
<dbReference type="GeneID" id="43638498"/>
<evidence type="ECO:0000313" key="1">
    <source>
        <dbReference type="EMBL" id="KAE8138650.1"/>
    </source>
</evidence>
<evidence type="ECO:0000313" key="2">
    <source>
        <dbReference type="Proteomes" id="UP000325672"/>
    </source>
</evidence>
<dbReference type="Proteomes" id="UP000325672">
    <property type="component" value="Unassembled WGS sequence"/>
</dbReference>
<accession>A0A5N6SY23</accession>
<keyword evidence="2" id="KW-1185">Reference proteome</keyword>
<dbReference type="EMBL" id="ML743570">
    <property type="protein sequence ID" value="KAE8138650.1"/>
    <property type="molecule type" value="Genomic_DNA"/>
</dbReference>
<name>A0A5N6SY23_ASPPS</name>